<feature type="compositionally biased region" description="Basic and acidic residues" evidence="7">
    <location>
        <begin position="221"/>
        <end position="247"/>
    </location>
</feature>
<evidence type="ECO:0000256" key="1">
    <source>
        <dbReference type="ARBA" id="ARBA00004141"/>
    </source>
</evidence>
<feature type="compositionally biased region" description="Polar residues" evidence="7">
    <location>
        <begin position="1217"/>
        <end position="1232"/>
    </location>
</feature>
<keyword evidence="12" id="KW-1185">Reference proteome</keyword>
<name>A0A7M5V3W4_9CNID</name>
<dbReference type="RefSeq" id="XP_066921825.1">
    <property type="nucleotide sequence ID" value="XM_067065724.1"/>
</dbReference>
<keyword evidence="2 8" id="KW-0812">Transmembrane</keyword>
<sequence>MAFVESIVNAPMEACKSMLKSISTKLGYSSDKQYINDTSLEKVLKEKTEFRVTKVTVKKWEVIDQIKIHFDDDTEWSYGPDCGDEDPRALIMTEGEYLIRATHEKLYDHESAGASVEFETNKGRVFKFAPSEIDSISLGHDSNKKTVIADEGYEIVCLKIHRGELIGSEQQPVPKDDLNKTHPKSWYVLAYYAEKEDADLDNELLLEGVAPTRPFQRTRNKPHEKEDEKDESNDKVDDNDESKRHFSESGVTLGRRKSLRKRLNSEALNINDAVAVLQRASSRDDTLDEQIPLSPLYQRSTSSFHRSTSREAKTPTEERKRPNLCRGVSLIEDKEFFPSDAFTSIPEKQEEPALETTKKEADNENESKPDKEPTKDVVETTTDDNASDVSDDESDSDSDQEILDLDLDYYHFHDQRQTQNAWKKIKDICSKKRGRGAILVDCLRSSVTKKTGNNKSIDHCRDMATQRGYCSSEDEDNYELFEVFYTLYESMAQKAEFLMFLSTIFFMSLNLAVGAHKSLLEGQILTAIATDPKSINWRKMNTLEEMFCGIFFTCDGSYLSLCRSLMLYYFTVRMSLSFFNIMNSFLMKYLSDTKTAQMGRDLFVHALFLDKRFFDETKNIHSYMNVQSLHDLLFDTIPNIITSVARYFVVCYYLISMDLNLGLASVFFTTFFNYFIVSYFIKRDIERWKKQVQIDRVHGQISYDVFEMISTVKTFAKERYHQREYDEWFESLIQSMKKGMSWEYFRSFLEDFIDACEYIGMIYYGYIRYTGDSGMTSSDFIGFIILYQQLHGLFCEVRDNLMWVGRGFHDVKRCTTLRETQPKMINGTNKPENIKGEIVFKDVKFKYPSRPKDQVLKGLNLTIKSNCMTAIVGKSGAGKSTIAKLVTRLYDPSSGSITVDGEDLKSFDVEYFRSNLAVVDQSPELFNRPLAENIAYGMVDSDQCTYAELEAAGKLANCDFISKFREGYYTFAGYGGNDLSGGQLQRIAIARAAIRNPKILILDEATSSLDSENEKEVQEALEKLMKGRTVIVIAHRLSTIRNADNIVCMKDGTVVEQGNHDDLMEKRGAYHKLISQQILEDKKKKGDEGGEQKSVDGEEQKSDVEGGNRNVKNGEKIVEKSVGNKVDSEDNVKNVDGEANNVVGIDDSEEKEKAIESAVESAVESAANSVDEKEIADKDTMEVENLGEIVETKQPVTTWGPYIVNENNENNEEKAPGSTTTKGENDSSVETTSENKEETAEKTGDNSLL</sequence>
<evidence type="ECO:0000256" key="6">
    <source>
        <dbReference type="ARBA" id="ARBA00023136"/>
    </source>
</evidence>
<evidence type="ECO:0000256" key="4">
    <source>
        <dbReference type="ARBA" id="ARBA00022840"/>
    </source>
</evidence>
<feature type="region of interest" description="Disordered" evidence="7">
    <location>
        <begin position="339"/>
        <end position="399"/>
    </location>
</feature>
<feature type="region of interest" description="Disordered" evidence="7">
    <location>
        <begin position="1187"/>
        <end position="1249"/>
    </location>
</feature>
<protein>
    <submittedName>
        <fullName evidence="11">Uncharacterized protein</fullName>
    </submittedName>
</protein>
<dbReference type="PANTHER" id="PTHR43394:SF1">
    <property type="entry name" value="ATP-BINDING CASSETTE SUB-FAMILY B MEMBER 10, MITOCHONDRIAL"/>
    <property type="match status" value="1"/>
</dbReference>
<dbReference type="GO" id="GO:0005524">
    <property type="term" value="F:ATP binding"/>
    <property type="evidence" value="ECO:0007669"/>
    <property type="project" value="UniProtKB-KW"/>
</dbReference>
<feature type="compositionally biased region" description="Acidic residues" evidence="7">
    <location>
        <begin position="381"/>
        <end position="399"/>
    </location>
</feature>
<feature type="transmembrane region" description="Helical" evidence="8">
    <location>
        <begin position="567"/>
        <end position="590"/>
    </location>
</feature>
<evidence type="ECO:0000259" key="10">
    <source>
        <dbReference type="PROSITE" id="PS50929"/>
    </source>
</evidence>
<evidence type="ECO:0000256" key="7">
    <source>
        <dbReference type="SAM" id="MobiDB-lite"/>
    </source>
</evidence>
<dbReference type="EnsemblMetazoa" id="CLYHEMT009368.1">
    <property type="protein sequence ID" value="CLYHEMP009368.1"/>
    <property type="gene ID" value="CLYHEMG009368"/>
</dbReference>
<keyword evidence="3" id="KW-0547">Nucleotide-binding</keyword>
<dbReference type="Pfam" id="PF00664">
    <property type="entry name" value="ABC_membrane"/>
    <property type="match status" value="1"/>
</dbReference>
<feature type="region of interest" description="Disordered" evidence="7">
    <location>
        <begin position="1081"/>
        <end position="1152"/>
    </location>
</feature>
<dbReference type="InterPro" id="IPR017871">
    <property type="entry name" value="ABC_transporter-like_CS"/>
</dbReference>
<dbReference type="GeneID" id="136809204"/>
<organism evidence="11 12">
    <name type="scientific">Clytia hemisphaerica</name>
    <dbReference type="NCBI Taxonomy" id="252671"/>
    <lineage>
        <taxon>Eukaryota</taxon>
        <taxon>Metazoa</taxon>
        <taxon>Cnidaria</taxon>
        <taxon>Hydrozoa</taxon>
        <taxon>Hydroidolina</taxon>
        <taxon>Leptothecata</taxon>
        <taxon>Obeliida</taxon>
        <taxon>Clytiidae</taxon>
        <taxon>Clytia</taxon>
    </lineage>
</organism>
<dbReference type="AlphaFoldDB" id="A0A7M5V3W4"/>
<dbReference type="GO" id="GO:0016020">
    <property type="term" value="C:membrane"/>
    <property type="evidence" value="ECO:0007669"/>
    <property type="project" value="UniProtKB-SubCell"/>
</dbReference>
<evidence type="ECO:0000256" key="2">
    <source>
        <dbReference type="ARBA" id="ARBA00022692"/>
    </source>
</evidence>
<evidence type="ECO:0000256" key="3">
    <source>
        <dbReference type="ARBA" id="ARBA00022741"/>
    </source>
</evidence>
<dbReference type="PANTHER" id="PTHR43394">
    <property type="entry name" value="ATP-DEPENDENT PERMEASE MDL1, MITOCHONDRIAL"/>
    <property type="match status" value="1"/>
</dbReference>
<dbReference type="GO" id="GO:0015421">
    <property type="term" value="F:ABC-type oligopeptide transporter activity"/>
    <property type="evidence" value="ECO:0007669"/>
    <property type="project" value="TreeGrafter"/>
</dbReference>
<feature type="compositionally biased region" description="Basic and acidic residues" evidence="7">
    <location>
        <begin position="1081"/>
        <end position="1119"/>
    </location>
</feature>
<dbReference type="InterPro" id="IPR039421">
    <property type="entry name" value="Type_1_exporter"/>
</dbReference>
<dbReference type="OrthoDB" id="422637at2759"/>
<evidence type="ECO:0000256" key="8">
    <source>
        <dbReference type="SAM" id="Phobius"/>
    </source>
</evidence>
<dbReference type="InterPro" id="IPR011527">
    <property type="entry name" value="ABC1_TM_dom"/>
</dbReference>
<feature type="transmembrane region" description="Helical" evidence="8">
    <location>
        <begin position="661"/>
        <end position="681"/>
    </location>
</feature>
<evidence type="ECO:0000259" key="9">
    <source>
        <dbReference type="PROSITE" id="PS50893"/>
    </source>
</evidence>
<evidence type="ECO:0000256" key="5">
    <source>
        <dbReference type="ARBA" id="ARBA00022989"/>
    </source>
</evidence>
<feature type="region of interest" description="Disordered" evidence="7">
    <location>
        <begin position="211"/>
        <end position="256"/>
    </location>
</feature>
<accession>A0A7M5V3W4</accession>
<comment type="subcellular location">
    <subcellularLocation>
        <location evidence="1">Membrane</location>
        <topology evidence="1">Multi-pass membrane protein</topology>
    </subcellularLocation>
</comment>
<evidence type="ECO:0000313" key="11">
    <source>
        <dbReference type="EnsemblMetazoa" id="CLYHEMP009368.1"/>
    </source>
</evidence>
<dbReference type="CDD" id="cd07346">
    <property type="entry name" value="ABC_6TM_exporters"/>
    <property type="match status" value="1"/>
</dbReference>
<dbReference type="SUPFAM" id="SSF90123">
    <property type="entry name" value="ABC transporter transmembrane region"/>
    <property type="match status" value="1"/>
</dbReference>
<dbReference type="InterPro" id="IPR003593">
    <property type="entry name" value="AAA+_ATPase"/>
</dbReference>
<feature type="region of interest" description="Disordered" evidence="7">
    <location>
        <begin position="280"/>
        <end position="325"/>
    </location>
</feature>
<dbReference type="InterPro" id="IPR036640">
    <property type="entry name" value="ABC1_TM_sf"/>
</dbReference>
<feature type="compositionally biased region" description="Basic and acidic residues" evidence="7">
    <location>
        <begin position="1233"/>
        <end position="1249"/>
    </location>
</feature>
<feature type="domain" description="ABC transmembrane type-1" evidence="10">
    <location>
        <begin position="550"/>
        <end position="790"/>
    </location>
</feature>
<feature type="compositionally biased region" description="Basic and acidic residues" evidence="7">
    <location>
        <begin position="1126"/>
        <end position="1136"/>
    </location>
</feature>
<dbReference type="Proteomes" id="UP000594262">
    <property type="component" value="Unplaced"/>
</dbReference>
<reference evidence="11" key="1">
    <citation type="submission" date="2021-01" db="UniProtKB">
        <authorList>
            <consortium name="EnsemblMetazoa"/>
        </authorList>
    </citation>
    <scope>IDENTIFICATION</scope>
</reference>
<dbReference type="InterPro" id="IPR027417">
    <property type="entry name" value="P-loop_NTPase"/>
</dbReference>
<dbReference type="FunFam" id="3.40.50.300:FF:000218">
    <property type="entry name" value="Multidrug ABC transporter ATP-binding protein"/>
    <property type="match status" value="1"/>
</dbReference>
<dbReference type="InterPro" id="IPR003439">
    <property type="entry name" value="ABC_transporter-like_ATP-bd"/>
</dbReference>
<feature type="compositionally biased region" description="Basic and acidic residues" evidence="7">
    <location>
        <begin position="347"/>
        <end position="378"/>
    </location>
</feature>
<proteinExistence type="predicted"/>
<keyword evidence="5 8" id="KW-1133">Transmembrane helix</keyword>
<dbReference type="SMART" id="SM00382">
    <property type="entry name" value="AAA"/>
    <property type="match status" value="1"/>
</dbReference>
<feature type="domain" description="ABC transporter" evidence="9">
    <location>
        <begin position="838"/>
        <end position="1076"/>
    </location>
</feature>
<feature type="compositionally biased region" description="Basic and acidic residues" evidence="7">
    <location>
        <begin position="308"/>
        <end position="321"/>
    </location>
</feature>
<dbReference type="PROSITE" id="PS50893">
    <property type="entry name" value="ABC_TRANSPORTER_2"/>
    <property type="match status" value="1"/>
</dbReference>
<keyword evidence="4" id="KW-0067">ATP-binding</keyword>
<dbReference type="Gene3D" id="3.40.50.300">
    <property type="entry name" value="P-loop containing nucleotide triphosphate hydrolases"/>
    <property type="match status" value="1"/>
</dbReference>
<dbReference type="Gene3D" id="1.20.1560.10">
    <property type="entry name" value="ABC transporter type 1, transmembrane domain"/>
    <property type="match status" value="1"/>
</dbReference>
<dbReference type="GO" id="GO:0016887">
    <property type="term" value="F:ATP hydrolysis activity"/>
    <property type="evidence" value="ECO:0007669"/>
    <property type="project" value="InterPro"/>
</dbReference>
<dbReference type="SUPFAM" id="SSF52540">
    <property type="entry name" value="P-loop containing nucleoside triphosphate hydrolases"/>
    <property type="match status" value="1"/>
</dbReference>
<dbReference type="PROSITE" id="PS50929">
    <property type="entry name" value="ABC_TM1F"/>
    <property type="match status" value="1"/>
</dbReference>
<dbReference type="PROSITE" id="PS00211">
    <property type="entry name" value="ABC_TRANSPORTER_1"/>
    <property type="match status" value="1"/>
</dbReference>
<evidence type="ECO:0000313" key="12">
    <source>
        <dbReference type="Proteomes" id="UP000594262"/>
    </source>
</evidence>
<keyword evidence="6 8" id="KW-0472">Membrane</keyword>
<dbReference type="Pfam" id="PF00005">
    <property type="entry name" value="ABC_tran"/>
    <property type="match status" value="1"/>
</dbReference>